<dbReference type="InterPro" id="IPR012660">
    <property type="entry name" value="YiiD_C"/>
</dbReference>
<gene>
    <name evidence="2" type="ORF">DBZ36_12295</name>
</gene>
<accession>A0A420EBE3</accession>
<name>A0A420EBE3_9ALTE</name>
<feature type="domain" description="Thioesterase putative" evidence="1">
    <location>
        <begin position="4"/>
        <end position="143"/>
    </location>
</feature>
<dbReference type="Pfam" id="PF09500">
    <property type="entry name" value="YiiD_C"/>
    <property type="match status" value="1"/>
</dbReference>
<organism evidence="2 3">
    <name type="scientific">Alginatibacterium sediminis</name>
    <dbReference type="NCBI Taxonomy" id="2164068"/>
    <lineage>
        <taxon>Bacteria</taxon>
        <taxon>Pseudomonadati</taxon>
        <taxon>Pseudomonadota</taxon>
        <taxon>Gammaproteobacteria</taxon>
        <taxon>Alteromonadales</taxon>
        <taxon>Alteromonadaceae</taxon>
        <taxon>Alginatibacterium</taxon>
    </lineage>
</organism>
<protein>
    <submittedName>
        <fullName evidence="2">DUF4442 domain-containing protein</fullName>
    </submittedName>
</protein>
<dbReference type="Gene3D" id="3.10.129.10">
    <property type="entry name" value="Hotdog Thioesterase"/>
    <property type="match status" value="1"/>
</dbReference>
<dbReference type="InterPro" id="IPR029069">
    <property type="entry name" value="HotDog_dom_sf"/>
</dbReference>
<reference evidence="2 3" key="1">
    <citation type="submission" date="2018-09" db="EMBL/GenBank/DDBJ databases">
        <authorList>
            <person name="Wang Z."/>
        </authorList>
    </citation>
    <scope>NUCLEOTIDE SEQUENCE [LARGE SCALE GENOMIC DNA]</scope>
    <source>
        <strain evidence="2 3">ALS 81</strain>
    </source>
</reference>
<dbReference type="NCBIfam" id="TIGR02447">
    <property type="entry name" value="yiiD_Cterm"/>
    <property type="match status" value="1"/>
</dbReference>
<keyword evidence="3" id="KW-1185">Reference proteome</keyword>
<dbReference type="EMBL" id="RAQO01000006">
    <property type="protein sequence ID" value="RKF18017.1"/>
    <property type="molecule type" value="Genomic_DNA"/>
</dbReference>
<dbReference type="AlphaFoldDB" id="A0A420EBE3"/>
<sequence>MKNRELEAYLHHHIPVSKSLGIGVNTCSVKNIELIAPLKININHMNTVFGGSLSVVGILAGWSLVYAQLEAEKHQIVIQENNIRYLKPANGDVRAICKYDNHTMWSRFHRAFQRKGKGRVQIACNLFCADELVATFEGVYVVFNKKLLLNV</sequence>
<evidence type="ECO:0000259" key="1">
    <source>
        <dbReference type="Pfam" id="PF09500"/>
    </source>
</evidence>
<dbReference type="SUPFAM" id="SSF54637">
    <property type="entry name" value="Thioesterase/thiol ester dehydrase-isomerase"/>
    <property type="match status" value="1"/>
</dbReference>
<comment type="caution">
    <text evidence="2">The sequence shown here is derived from an EMBL/GenBank/DDBJ whole genome shotgun (WGS) entry which is preliminary data.</text>
</comment>
<dbReference type="Proteomes" id="UP000286482">
    <property type="component" value="Unassembled WGS sequence"/>
</dbReference>
<dbReference type="RefSeq" id="WP_120355243.1">
    <property type="nucleotide sequence ID" value="NZ_RAQO01000006.1"/>
</dbReference>
<proteinExistence type="predicted"/>
<evidence type="ECO:0000313" key="3">
    <source>
        <dbReference type="Proteomes" id="UP000286482"/>
    </source>
</evidence>
<dbReference type="OrthoDB" id="4305330at2"/>
<evidence type="ECO:0000313" key="2">
    <source>
        <dbReference type="EMBL" id="RKF18017.1"/>
    </source>
</evidence>